<dbReference type="EMBL" id="BARV01044705">
    <property type="protein sequence ID" value="GAI62587.1"/>
    <property type="molecule type" value="Genomic_DNA"/>
</dbReference>
<reference evidence="1" key="1">
    <citation type="journal article" date="2014" name="Front. Microbiol.">
        <title>High frequency of phylogenetically diverse reductive dehalogenase-homologous genes in deep subseafloor sedimentary metagenomes.</title>
        <authorList>
            <person name="Kawai M."/>
            <person name="Futagami T."/>
            <person name="Toyoda A."/>
            <person name="Takaki Y."/>
            <person name="Nishi S."/>
            <person name="Hori S."/>
            <person name="Arai W."/>
            <person name="Tsubouchi T."/>
            <person name="Morono Y."/>
            <person name="Uchiyama I."/>
            <person name="Ito T."/>
            <person name="Fujiyama A."/>
            <person name="Inagaki F."/>
            <person name="Takami H."/>
        </authorList>
    </citation>
    <scope>NUCLEOTIDE SEQUENCE</scope>
    <source>
        <strain evidence="1">Expedition CK06-06</strain>
    </source>
</reference>
<sequence length="31" mass="3439">LCSLTKCLIIAIAIEPTEVIRIDKKAGLNLW</sequence>
<proteinExistence type="predicted"/>
<feature type="non-terminal residue" evidence="1">
    <location>
        <position position="1"/>
    </location>
</feature>
<gene>
    <name evidence="1" type="ORF">S06H3_65985</name>
</gene>
<organism evidence="1">
    <name type="scientific">marine sediment metagenome</name>
    <dbReference type="NCBI Taxonomy" id="412755"/>
    <lineage>
        <taxon>unclassified sequences</taxon>
        <taxon>metagenomes</taxon>
        <taxon>ecological metagenomes</taxon>
    </lineage>
</organism>
<evidence type="ECO:0000313" key="1">
    <source>
        <dbReference type="EMBL" id="GAI62587.1"/>
    </source>
</evidence>
<name>X1Q232_9ZZZZ</name>
<protein>
    <submittedName>
        <fullName evidence="1">Uncharacterized protein</fullName>
    </submittedName>
</protein>
<accession>X1Q232</accession>
<comment type="caution">
    <text evidence="1">The sequence shown here is derived from an EMBL/GenBank/DDBJ whole genome shotgun (WGS) entry which is preliminary data.</text>
</comment>
<dbReference type="AlphaFoldDB" id="X1Q232"/>